<comment type="caution">
    <text evidence="1">The sequence shown here is derived from an EMBL/GenBank/DDBJ whole genome shotgun (WGS) entry which is preliminary data.</text>
</comment>
<reference evidence="1" key="1">
    <citation type="submission" date="2023-02" db="EMBL/GenBank/DDBJ databases">
        <title>Genome of toxic invasive species Heracleum sosnowskyi carries increased number of genes despite the absence of recent whole-genome duplications.</title>
        <authorList>
            <person name="Schelkunov M."/>
            <person name="Shtratnikova V."/>
            <person name="Makarenko M."/>
            <person name="Klepikova A."/>
            <person name="Omelchenko D."/>
            <person name="Novikova G."/>
            <person name="Obukhova E."/>
            <person name="Bogdanov V."/>
            <person name="Penin A."/>
            <person name="Logacheva M."/>
        </authorList>
    </citation>
    <scope>NUCLEOTIDE SEQUENCE</scope>
    <source>
        <strain evidence="1">Hsosn_3</strain>
        <tissue evidence="1">Leaf</tissue>
    </source>
</reference>
<proteinExistence type="predicted"/>
<evidence type="ECO:0000313" key="1">
    <source>
        <dbReference type="EMBL" id="KAK1381476.1"/>
    </source>
</evidence>
<dbReference type="Proteomes" id="UP001237642">
    <property type="component" value="Unassembled WGS sequence"/>
</dbReference>
<gene>
    <name evidence="1" type="ORF">POM88_028220</name>
</gene>
<protein>
    <submittedName>
        <fullName evidence="1">Uncharacterized protein</fullName>
    </submittedName>
</protein>
<dbReference type="EMBL" id="JAUIZM010000006">
    <property type="protein sequence ID" value="KAK1381476.1"/>
    <property type="molecule type" value="Genomic_DNA"/>
</dbReference>
<organism evidence="1 2">
    <name type="scientific">Heracleum sosnowskyi</name>
    <dbReference type="NCBI Taxonomy" id="360622"/>
    <lineage>
        <taxon>Eukaryota</taxon>
        <taxon>Viridiplantae</taxon>
        <taxon>Streptophyta</taxon>
        <taxon>Embryophyta</taxon>
        <taxon>Tracheophyta</taxon>
        <taxon>Spermatophyta</taxon>
        <taxon>Magnoliopsida</taxon>
        <taxon>eudicotyledons</taxon>
        <taxon>Gunneridae</taxon>
        <taxon>Pentapetalae</taxon>
        <taxon>asterids</taxon>
        <taxon>campanulids</taxon>
        <taxon>Apiales</taxon>
        <taxon>Apiaceae</taxon>
        <taxon>Apioideae</taxon>
        <taxon>apioid superclade</taxon>
        <taxon>Tordylieae</taxon>
        <taxon>Tordyliinae</taxon>
        <taxon>Heracleum</taxon>
    </lineage>
</organism>
<sequence>MRSYPCFRCLAEQTNTGSVYPRFVCIPFEERHQYTSPLVEVVVSSLYKVREDASEWEVGGWKQELVNCGEYLGVHFAPFSIWKRVQLDYLWLVCVTEHMITFPTVFKIVHVGENENCVGTQESTCGKMMFSSIEYNRLCLYGHGTVFELLLHAPFLLLGLLYKEITSCDTGMDNNIRENRGQDRKGTMPHCSFKYQLELMVA</sequence>
<dbReference type="AlphaFoldDB" id="A0AAD8IAH8"/>
<evidence type="ECO:0000313" key="2">
    <source>
        <dbReference type="Proteomes" id="UP001237642"/>
    </source>
</evidence>
<accession>A0AAD8IAH8</accession>
<reference evidence="1" key="2">
    <citation type="submission" date="2023-05" db="EMBL/GenBank/DDBJ databases">
        <authorList>
            <person name="Schelkunov M.I."/>
        </authorList>
    </citation>
    <scope>NUCLEOTIDE SEQUENCE</scope>
    <source>
        <strain evidence="1">Hsosn_3</strain>
        <tissue evidence="1">Leaf</tissue>
    </source>
</reference>
<keyword evidence="2" id="KW-1185">Reference proteome</keyword>
<name>A0AAD8IAH8_9APIA</name>